<sequence length="144" mass="15015">MKLYQTLAFAAIVGLSATKPVPFDEDALVLRADQELDAVTAPEKRDPLAHAIEDLTERSADAEPVDLSNVDTVIVARTPEAEPEAEPEWKDVVERSPQAKGKKGKGKGKGGKGKGKGKDGKGKGGKGKGAGGAGKGKKGKRRTT</sequence>
<accession>A0A6A6IW39</accession>
<gene>
    <name evidence="2" type="ORF">BU26DRAFT_600315</name>
</gene>
<dbReference type="RefSeq" id="XP_033689663.1">
    <property type="nucleotide sequence ID" value="XM_033835165.1"/>
</dbReference>
<organism evidence="2 3">
    <name type="scientific">Trematosphaeria pertusa</name>
    <dbReference type="NCBI Taxonomy" id="390896"/>
    <lineage>
        <taxon>Eukaryota</taxon>
        <taxon>Fungi</taxon>
        <taxon>Dikarya</taxon>
        <taxon>Ascomycota</taxon>
        <taxon>Pezizomycotina</taxon>
        <taxon>Dothideomycetes</taxon>
        <taxon>Pleosporomycetidae</taxon>
        <taxon>Pleosporales</taxon>
        <taxon>Massarineae</taxon>
        <taxon>Trematosphaeriaceae</taxon>
        <taxon>Trematosphaeria</taxon>
    </lineage>
</organism>
<dbReference type="AlphaFoldDB" id="A0A6A6IW39"/>
<feature type="compositionally biased region" description="Basic residues" evidence="1">
    <location>
        <begin position="135"/>
        <end position="144"/>
    </location>
</feature>
<feature type="compositionally biased region" description="Basic and acidic residues" evidence="1">
    <location>
        <begin position="42"/>
        <end position="61"/>
    </location>
</feature>
<dbReference type="Proteomes" id="UP000800094">
    <property type="component" value="Unassembled WGS sequence"/>
</dbReference>
<proteinExistence type="predicted"/>
<dbReference type="OrthoDB" id="10639672at2759"/>
<dbReference type="GeneID" id="54588495"/>
<name>A0A6A6IW39_9PLEO</name>
<evidence type="ECO:0000256" key="1">
    <source>
        <dbReference type="SAM" id="MobiDB-lite"/>
    </source>
</evidence>
<keyword evidence="3" id="KW-1185">Reference proteome</keyword>
<dbReference type="EMBL" id="ML987190">
    <property type="protein sequence ID" value="KAF2254659.1"/>
    <property type="molecule type" value="Genomic_DNA"/>
</dbReference>
<evidence type="ECO:0000313" key="2">
    <source>
        <dbReference type="EMBL" id="KAF2254659.1"/>
    </source>
</evidence>
<reference evidence="2" key="1">
    <citation type="journal article" date="2020" name="Stud. Mycol.">
        <title>101 Dothideomycetes genomes: a test case for predicting lifestyles and emergence of pathogens.</title>
        <authorList>
            <person name="Haridas S."/>
            <person name="Albert R."/>
            <person name="Binder M."/>
            <person name="Bloem J."/>
            <person name="Labutti K."/>
            <person name="Salamov A."/>
            <person name="Andreopoulos B."/>
            <person name="Baker S."/>
            <person name="Barry K."/>
            <person name="Bills G."/>
            <person name="Bluhm B."/>
            <person name="Cannon C."/>
            <person name="Castanera R."/>
            <person name="Culley D."/>
            <person name="Daum C."/>
            <person name="Ezra D."/>
            <person name="Gonzalez J."/>
            <person name="Henrissat B."/>
            <person name="Kuo A."/>
            <person name="Liang C."/>
            <person name="Lipzen A."/>
            <person name="Lutzoni F."/>
            <person name="Magnuson J."/>
            <person name="Mondo S."/>
            <person name="Nolan M."/>
            <person name="Ohm R."/>
            <person name="Pangilinan J."/>
            <person name="Park H.-J."/>
            <person name="Ramirez L."/>
            <person name="Alfaro M."/>
            <person name="Sun H."/>
            <person name="Tritt A."/>
            <person name="Yoshinaga Y."/>
            <person name="Zwiers L.-H."/>
            <person name="Turgeon B."/>
            <person name="Goodwin S."/>
            <person name="Spatafora J."/>
            <person name="Crous P."/>
            <person name="Grigoriev I."/>
        </authorList>
    </citation>
    <scope>NUCLEOTIDE SEQUENCE</scope>
    <source>
        <strain evidence="2">CBS 122368</strain>
    </source>
</reference>
<protein>
    <submittedName>
        <fullName evidence="2">Uncharacterized protein</fullName>
    </submittedName>
</protein>
<evidence type="ECO:0000313" key="3">
    <source>
        <dbReference type="Proteomes" id="UP000800094"/>
    </source>
</evidence>
<feature type="region of interest" description="Disordered" evidence="1">
    <location>
        <begin position="41"/>
        <end position="144"/>
    </location>
</feature>
<feature type="compositionally biased region" description="Basic residues" evidence="1">
    <location>
        <begin position="100"/>
        <end position="115"/>
    </location>
</feature>